<comment type="caution">
    <text evidence="1">The sequence shown here is derived from an EMBL/GenBank/DDBJ whole genome shotgun (WGS) entry which is preliminary data.</text>
</comment>
<keyword evidence="2" id="KW-1185">Reference proteome</keyword>
<protein>
    <submittedName>
        <fullName evidence="1">Uncharacterized protein</fullName>
    </submittedName>
</protein>
<accession>A0AAV2PMZ9</accession>
<evidence type="ECO:0000313" key="1">
    <source>
        <dbReference type="EMBL" id="CAL4062230.1"/>
    </source>
</evidence>
<organism evidence="1 2">
    <name type="scientific">Meganyctiphanes norvegica</name>
    <name type="common">Northern krill</name>
    <name type="synonym">Thysanopoda norvegica</name>
    <dbReference type="NCBI Taxonomy" id="48144"/>
    <lineage>
        <taxon>Eukaryota</taxon>
        <taxon>Metazoa</taxon>
        <taxon>Ecdysozoa</taxon>
        <taxon>Arthropoda</taxon>
        <taxon>Crustacea</taxon>
        <taxon>Multicrustacea</taxon>
        <taxon>Malacostraca</taxon>
        <taxon>Eumalacostraca</taxon>
        <taxon>Eucarida</taxon>
        <taxon>Euphausiacea</taxon>
        <taxon>Euphausiidae</taxon>
        <taxon>Meganyctiphanes</taxon>
    </lineage>
</organism>
<name>A0AAV2PMZ9_MEGNR</name>
<dbReference type="Proteomes" id="UP001497623">
    <property type="component" value="Unassembled WGS sequence"/>
</dbReference>
<proteinExistence type="predicted"/>
<gene>
    <name evidence="1" type="ORF">MNOR_LOCUS2529</name>
</gene>
<dbReference type="AlphaFoldDB" id="A0AAV2PMZ9"/>
<sequence>EGAPAAVEDTEEVAAAKAEFKATFEAIAAAAEAAPDFDLDGSVSRYSGYLSTIDGRLSPLYTNTYPLGAHGYAPFAHPLTYAHGAYAHGAHVHAGVAPLSYAHHGAVLLG</sequence>
<dbReference type="EMBL" id="CAXKWB010000782">
    <property type="protein sequence ID" value="CAL4062230.1"/>
    <property type="molecule type" value="Genomic_DNA"/>
</dbReference>
<evidence type="ECO:0000313" key="2">
    <source>
        <dbReference type="Proteomes" id="UP001497623"/>
    </source>
</evidence>
<feature type="non-terminal residue" evidence="1">
    <location>
        <position position="1"/>
    </location>
</feature>
<reference evidence="1 2" key="1">
    <citation type="submission" date="2024-05" db="EMBL/GenBank/DDBJ databases">
        <authorList>
            <person name="Wallberg A."/>
        </authorList>
    </citation>
    <scope>NUCLEOTIDE SEQUENCE [LARGE SCALE GENOMIC DNA]</scope>
</reference>